<dbReference type="InterPro" id="IPR023213">
    <property type="entry name" value="CAT-like_dom_sf"/>
</dbReference>
<name>A0A2P5F461_TREOI</name>
<dbReference type="OrthoDB" id="1282059at2759"/>
<keyword evidence="2" id="KW-0808">Transferase</keyword>
<protein>
    <submittedName>
        <fullName evidence="2">Transferase</fullName>
    </submittedName>
</protein>
<sequence length="222" mass="24452">MAVRFKFSSMVKPAEPTWDGWLPLSEFAHSGSITHPGVARGAPPSKWLSQNESTVSNILVKSLSRALVTLFPLAGRLRWIGGGENHLELDCNGMGARFIEAESELRLDDFGSLLLSEPDYYSHLFPKIDYSLPLNDIPVMLVQLTRFSRGGFSLGLTKVLEAGEVPASVPLAAILGLRKDNVEKPKKMSNYGRNGDRLYVHAQNRFEALGGTLLDTPAIFIR</sequence>
<dbReference type="Gene3D" id="3.30.559.10">
    <property type="entry name" value="Chloramphenicol acetyltransferase-like domain"/>
    <property type="match status" value="1"/>
</dbReference>
<proteinExistence type="inferred from homology"/>
<comment type="caution">
    <text evidence="2">The sequence shown here is derived from an EMBL/GenBank/DDBJ whole genome shotgun (WGS) entry which is preliminary data.</text>
</comment>
<dbReference type="EMBL" id="JXTC01000064">
    <property type="protein sequence ID" value="PON92577.1"/>
    <property type="molecule type" value="Genomic_DNA"/>
</dbReference>
<dbReference type="InterPro" id="IPR050317">
    <property type="entry name" value="Plant_Fungal_Acyltransferase"/>
</dbReference>
<gene>
    <name evidence="2" type="ORF">TorRG33x02_116710</name>
</gene>
<organism evidence="2 3">
    <name type="scientific">Trema orientale</name>
    <name type="common">Charcoal tree</name>
    <name type="synonym">Celtis orientalis</name>
    <dbReference type="NCBI Taxonomy" id="63057"/>
    <lineage>
        <taxon>Eukaryota</taxon>
        <taxon>Viridiplantae</taxon>
        <taxon>Streptophyta</taxon>
        <taxon>Embryophyta</taxon>
        <taxon>Tracheophyta</taxon>
        <taxon>Spermatophyta</taxon>
        <taxon>Magnoliopsida</taxon>
        <taxon>eudicotyledons</taxon>
        <taxon>Gunneridae</taxon>
        <taxon>Pentapetalae</taxon>
        <taxon>rosids</taxon>
        <taxon>fabids</taxon>
        <taxon>Rosales</taxon>
        <taxon>Cannabaceae</taxon>
        <taxon>Trema</taxon>
    </lineage>
</organism>
<comment type="similarity">
    <text evidence="1">Belongs to the plant acyltransferase family.</text>
</comment>
<dbReference type="InParanoid" id="A0A2P5F461"/>
<dbReference type="PANTHER" id="PTHR31642">
    <property type="entry name" value="TRICHOTHECENE 3-O-ACETYLTRANSFERASE"/>
    <property type="match status" value="1"/>
</dbReference>
<reference evidence="3" key="1">
    <citation type="submission" date="2016-06" db="EMBL/GenBank/DDBJ databases">
        <title>Parallel loss of symbiosis genes in relatives of nitrogen-fixing non-legume Parasponia.</title>
        <authorList>
            <person name="Van Velzen R."/>
            <person name="Holmer R."/>
            <person name="Bu F."/>
            <person name="Rutten L."/>
            <person name="Van Zeijl A."/>
            <person name="Liu W."/>
            <person name="Santuari L."/>
            <person name="Cao Q."/>
            <person name="Sharma T."/>
            <person name="Shen D."/>
            <person name="Roswanjaya Y."/>
            <person name="Wardhani T."/>
            <person name="Kalhor M.S."/>
            <person name="Jansen J."/>
            <person name="Van den Hoogen J."/>
            <person name="Gungor B."/>
            <person name="Hartog M."/>
            <person name="Hontelez J."/>
            <person name="Verver J."/>
            <person name="Yang W.-C."/>
            <person name="Schijlen E."/>
            <person name="Repin R."/>
            <person name="Schilthuizen M."/>
            <person name="Schranz E."/>
            <person name="Heidstra R."/>
            <person name="Miyata K."/>
            <person name="Fedorova E."/>
            <person name="Kohlen W."/>
            <person name="Bisseling T."/>
            <person name="Smit S."/>
            <person name="Geurts R."/>
        </authorList>
    </citation>
    <scope>NUCLEOTIDE SEQUENCE [LARGE SCALE GENOMIC DNA]</scope>
    <source>
        <strain evidence="3">cv. RG33-2</strain>
    </source>
</reference>
<dbReference type="Pfam" id="PF02458">
    <property type="entry name" value="Transferase"/>
    <property type="match status" value="1"/>
</dbReference>
<dbReference type="PANTHER" id="PTHR31642:SF324">
    <property type="entry name" value="SPERMIDINE HYDROXYCINNAMOYL TRANSFERASE"/>
    <property type="match status" value="1"/>
</dbReference>
<dbReference type="STRING" id="63057.A0A2P5F461"/>
<evidence type="ECO:0000313" key="2">
    <source>
        <dbReference type="EMBL" id="PON92577.1"/>
    </source>
</evidence>
<dbReference type="GO" id="GO:0016747">
    <property type="term" value="F:acyltransferase activity, transferring groups other than amino-acyl groups"/>
    <property type="evidence" value="ECO:0007669"/>
    <property type="project" value="TreeGrafter"/>
</dbReference>
<dbReference type="AlphaFoldDB" id="A0A2P5F461"/>
<dbReference type="Proteomes" id="UP000237000">
    <property type="component" value="Unassembled WGS sequence"/>
</dbReference>
<evidence type="ECO:0000256" key="1">
    <source>
        <dbReference type="ARBA" id="ARBA00009861"/>
    </source>
</evidence>
<evidence type="ECO:0000313" key="3">
    <source>
        <dbReference type="Proteomes" id="UP000237000"/>
    </source>
</evidence>
<accession>A0A2P5F461</accession>
<keyword evidence="3" id="KW-1185">Reference proteome</keyword>